<dbReference type="Proteomes" id="UP000244755">
    <property type="component" value="Chromosome 1"/>
</dbReference>
<reference evidence="1 2" key="1">
    <citation type="submission" date="2018-04" db="EMBL/GenBank/DDBJ databases">
        <title>Methylobacterium sp. PR1016A genome.</title>
        <authorList>
            <person name="Park W."/>
        </authorList>
    </citation>
    <scope>NUCLEOTIDE SEQUENCE [LARGE SCALE GENOMIC DNA]</scope>
    <source>
        <strain evidence="1 2">PR1016A</strain>
    </source>
</reference>
<gene>
    <name evidence="1" type="ORF">DA075_28625</name>
</gene>
<evidence type="ECO:0000313" key="1">
    <source>
        <dbReference type="EMBL" id="AWB24349.1"/>
    </source>
</evidence>
<dbReference type="AlphaFoldDB" id="A0A2R4WS23"/>
<dbReference type="Pfam" id="PF21716">
    <property type="entry name" value="dnstrm_HI1420"/>
    <property type="match status" value="1"/>
</dbReference>
<name>A0A2R4WS23_9HYPH</name>
<protein>
    <submittedName>
        <fullName evidence="1">Putative addiction module antidote protein</fullName>
    </submittedName>
</protein>
<dbReference type="EMBL" id="CP028843">
    <property type="protein sequence ID" value="AWB24349.1"/>
    <property type="molecule type" value="Genomic_DNA"/>
</dbReference>
<dbReference type="KEGG" id="mee:DA075_28625"/>
<organism evidence="1 2">
    <name type="scientific">Methylobacterium currus</name>
    <dbReference type="NCBI Taxonomy" id="2051553"/>
    <lineage>
        <taxon>Bacteria</taxon>
        <taxon>Pseudomonadati</taxon>
        <taxon>Pseudomonadota</taxon>
        <taxon>Alphaproteobacteria</taxon>
        <taxon>Hyphomicrobiales</taxon>
        <taxon>Methylobacteriaceae</taxon>
        <taxon>Methylobacterium</taxon>
    </lineage>
</organism>
<dbReference type="PANTHER" id="PTHR40275">
    <property type="entry name" value="SSL7038 PROTEIN"/>
    <property type="match status" value="1"/>
</dbReference>
<keyword evidence="2" id="KW-1185">Reference proteome</keyword>
<dbReference type="RefSeq" id="WP_099956088.1">
    <property type="nucleotide sequence ID" value="NZ_CP028843.1"/>
</dbReference>
<evidence type="ECO:0000313" key="2">
    <source>
        <dbReference type="Proteomes" id="UP000244755"/>
    </source>
</evidence>
<dbReference type="OrthoDB" id="9798416at2"/>
<accession>A0A2R4WS23</accession>
<sequence>MPLETIPWDVVDSLDTPERIALCLEAVLDDGDPALVAAAIGDIARAQGMNEVARKAGLSRETLHETLSDEGNA</sequence>
<dbReference type="NCBIfam" id="TIGR02684">
    <property type="entry name" value="dnstrm_HI1420"/>
    <property type="match status" value="1"/>
</dbReference>
<dbReference type="InterPro" id="IPR014057">
    <property type="entry name" value="HI1420"/>
</dbReference>
<proteinExistence type="predicted"/>
<dbReference type="PANTHER" id="PTHR40275:SF1">
    <property type="entry name" value="SSL7038 PROTEIN"/>
    <property type="match status" value="1"/>
</dbReference>